<accession>A0ABU2NJ87</accession>
<evidence type="ECO:0000313" key="2">
    <source>
        <dbReference type="Proteomes" id="UP001183202"/>
    </source>
</evidence>
<reference evidence="2" key="1">
    <citation type="submission" date="2023-07" db="EMBL/GenBank/DDBJ databases">
        <title>30 novel species of actinomycetes from the DSMZ collection.</title>
        <authorList>
            <person name="Nouioui I."/>
        </authorList>
    </citation>
    <scope>NUCLEOTIDE SEQUENCE [LARGE SCALE GENOMIC DNA]</scope>
    <source>
        <strain evidence="2">DSM 45834</strain>
    </source>
</reference>
<sequence length="109" mass="11492">MSEMNIGTQIAGRDVYNYESGRLLDADLRRRLDDVVAQVEAVVRSGAVDAGRAVDLHEAAQQVTEAATRPEKGRLTRALEALKQLAAAAASTAGIAEATETILRAVSGT</sequence>
<name>A0ABU2NJ87_9PSEU</name>
<keyword evidence="2" id="KW-1185">Reference proteome</keyword>
<organism evidence="1 2">
    <name type="scientific">Pseudonocardia charpentierae</name>
    <dbReference type="NCBI Taxonomy" id="3075545"/>
    <lineage>
        <taxon>Bacteria</taxon>
        <taxon>Bacillati</taxon>
        <taxon>Actinomycetota</taxon>
        <taxon>Actinomycetes</taxon>
        <taxon>Pseudonocardiales</taxon>
        <taxon>Pseudonocardiaceae</taxon>
        <taxon>Pseudonocardia</taxon>
    </lineage>
</organism>
<protein>
    <recommendedName>
        <fullName evidence="3">PE family protein</fullName>
    </recommendedName>
</protein>
<gene>
    <name evidence="1" type="ORF">RM445_31610</name>
</gene>
<dbReference type="RefSeq" id="WP_311560541.1">
    <property type="nucleotide sequence ID" value="NZ_JAVREJ010000064.1"/>
</dbReference>
<dbReference type="EMBL" id="JAVREJ010000064">
    <property type="protein sequence ID" value="MDT0354033.1"/>
    <property type="molecule type" value="Genomic_DNA"/>
</dbReference>
<evidence type="ECO:0000313" key="1">
    <source>
        <dbReference type="EMBL" id="MDT0354033.1"/>
    </source>
</evidence>
<comment type="caution">
    <text evidence="1">The sequence shown here is derived from an EMBL/GenBank/DDBJ whole genome shotgun (WGS) entry which is preliminary data.</text>
</comment>
<dbReference type="Proteomes" id="UP001183202">
    <property type="component" value="Unassembled WGS sequence"/>
</dbReference>
<evidence type="ECO:0008006" key="3">
    <source>
        <dbReference type="Google" id="ProtNLM"/>
    </source>
</evidence>
<proteinExistence type="predicted"/>